<reference evidence="4" key="1">
    <citation type="submission" date="2013-08" db="EMBL/GenBank/DDBJ databases">
        <authorList>
            <person name="Mendez C."/>
            <person name="Richter M."/>
            <person name="Ferrer M."/>
            <person name="Sanchez J."/>
        </authorList>
    </citation>
    <scope>NUCLEOTIDE SEQUENCE</scope>
</reference>
<organism evidence="4">
    <name type="scientific">mine drainage metagenome</name>
    <dbReference type="NCBI Taxonomy" id="410659"/>
    <lineage>
        <taxon>unclassified sequences</taxon>
        <taxon>metagenomes</taxon>
        <taxon>ecological metagenomes</taxon>
    </lineage>
</organism>
<keyword evidence="1" id="KW-0436">Ligase</keyword>
<proteinExistence type="predicted"/>
<evidence type="ECO:0000256" key="2">
    <source>
        <dbReference type="ARBA" id="ARBA00022741"/>
    </source>
</evidence>
<dbReference type="SUPFAM" id="SSF56059">
    <property type="entry name" value="Glutathione synthetase ATP-binding domain-like"/>
    <property type="match status" value="1"/>
</dbReference>
<comment type="caution">
    <text evidence="4">The sequence shown here is derived from an EMBL/GenBank/DDBJ whole genome shotgun (WGS) entry which is preliminary data.</text>
</comment>
<dbReference type="InterPro" id="IPR051538">
    <property type="entry name" value="Acyl-CoA_Synth/Transferase"/>
</dbReference>
<reference evidence="4" key="2">
    <citation type="journal article" date="2014" name="ISME J.">
        <title>Microbial stratification in low pH oxic and suboxic macroscopic growths along an acid mine drainage.</title>
        <authorList>
            <person name="Mendez-Garcia C."/>
            <person name="Mesa V."/>
            <person name="Sprenger R.R."/>
            <person name="Richter M."/>
            <person name="Diez M.S."/>
            <person name="Solano J."/>
            <person name="Bargiela R."/>
            <person name="Golyshina O.V."/>
            <person name="Manteca A."/>
            <person name="Ramos J.L."/>
            <person name="Gallego J.R."/>
            <person name="Llorente I."/>
            <person name="Martins Dos Santos V.A."/>
            <person name="Jensen O.N."/>
            <person name="Pelaez A.I."/>
            <person name="Sanchez J."/>
            <person name="Ferrer M."/>
        </authorList>
    </citation>
    <scope>NUCLEOTIDE SEQUENCE</scope>
</reference>
<dbReference type="PANTHER" id="PTHR43334:SF1">
    <property type="entry name" value="3-HYDROXYPROPIONATE--COA LIGASE [ADP-FORMING]"/>
    <property type="match status" value="1"/>
</dbReference>
<keyword evidence="2" id="KW-0547">Nucleotide-binding</keyword>
<feature type="non-terminal residue" evidence="4">
    <location>
        <position position="172"/>
    </location>
</feature>
<evidence type="ECO:0000313" key="4">
    <source>
        <dbReference type="EMBL" id="EQD40599.1"/>
    </source>
</evidence>
<evidence type="ECO:0000256" key="1">
    <source>
        <dbReference type="ARBA" id="ARBA00022598"/>
    </source>
</evidence>
<gene>
    <name evidence="4" type="ORF">B2A_10976</name>
</gene>
<name>T1AHY2_9ZZZZ</name>
<dbReference type="PANTHER" id="PTHR43334">
    <property type="entry name" value="ACETATE--COA LIGASE [ADP-FORMING]"/>
    <property type="match status" value="1"/>
</dbReference>
<dbReference type="EMBL" id="AUZZ01007907">
    <property type="protein sequence ID" value="EQD40599.1"/>
    <property type="molecule type" value="Genomic_DNA"/>
</dbReference>
<dbReference type="GO" id="GO:0005524">
    <property type="term" value="F:ATP binding"/>
    <property type="evidence" value="ECO:0007669"/>
    <property type="project" value="UniProtKB-KW"/>
</dbReference>
<protein>
    <submittedName>
        <fullName evidence="4">CoA synthetase</fullName>
    </submittedName>
</protein>
<dbReference type="GO" id="GO:0016874">
    <property type="term" value="F:ligase activity"/>
    <property type="evidence" value="ECO:0007669"/>
    <property type="project" value="UniProtKB-KW"/>
</dbReference>
<accession>T1AHY2</accession>
<keyword evidence="3" id="KW-0067">ATP-binding</keyword>
<sequence>MIDSDETIERLRREPQTEFTLKRALQEMGINVPRGVLLKEPPESINIPFPVALKVSDENVLHKTELGGVKIGIESAGVLRNEINKMKEKFPDSSFLVEEMIQGGIEIIVGLSRNPVFGLSIMLGMGGTMTEIYNDVTFRLIPVIAQDCSDMIDEVSVGRFTGNGFRGKFIDR</sequence>
<dbReference type="Gene3D" id="3.30.470.20">
    <property type="entry name" value="ATP-grasp fold, B domain"/>
    <property type="match status" value="1"/>
</dbReference>
<dbReference type="AlphaFoldDB" id="T1AHY2"/>
<evidence type="ECO:0000256" key="3">
    <source>
        <dbReference type="ARBA" id="ARBA00022840"/>
    </source>
</evidence>
<dbReference type="Pfam" id="PF13549">
    <property type="entry name" value="ATP-grasp_5"/>
    <property type="match status" value="1"/>
</dbReference>